<protein>
    <submittedName>
        <fullName evidence="1">Uncharacterized protein</fullName>
    </submittedName>
</protein>
<accession>A0A0B2V5U5</accession>
<dbReference type="Proteomes" id="UP000031036">
    <property type="component" value="Unassembled WGS sequence"/>
</dbReference>
<comment type="caution">
    <text evidence="1">The sequence shown here is derived from an EMBL/GenBank/DDBJ whole genome shotgun (WGS) entry which is preliminary data.</text>
</comment>
<sequence>MGRIGRDCRYCPFLTDSFSLFLWSTFATVSSFANTFRHHRPFLRILHGAVYTSLRGMPIQGSRYHGESMHAVVKHIRSNTSHCSFYHQRDACIEHVGAILIVIGVTSVEEPHRPRKVRVVCTLYDNTMVDW</sequence>
<reference evidence="1 2" key="1">
    <citation type="submission" date="2014-11" db="EMBL/GenBank/DDBJ databases">
        <title>Genetic blueprint of the zoonotic pathogen Toxocara canis.</title>
        <authorList>
            <person name="Zhu X.-Q."/>
            <person name="Korhonen P.K."/>
            <person name="Cai H."/>
            <person name="Young N.D."/>
            <person name="Nejsum P."/>
            <person name="von Samson-Himmelstjerna G."/>
            <person name="Boag P.R."/>
            <person name="Tan P."/>
            <person name="Li Q."/>
            <person name="Min J."/>
            <person name="Yang Y."/>
            <person name="Wang X."/>
            <person name="Fang X."/>
            <person name="Hall R.S."/>
            <person name="Hofmann A."/>
            <person name="Sternberg P.W."/>
            <person name="Jex A.R."/>
            <person name="Gasser R.B."/>
        </authorList>
    </citation>
    <scope>NUCLEOTIDE SEQUENCE [LARGE SCALE GENOMIC DNA]</scope>
    <source>
        <strain evidence="1">PN_DK_2014</strain>
    </source>
</reference>
<evidence type="ECO:0000313" key="2">
    <source>
        <dbReference type="Proteomes" id="UP000031036"/>
    </source>
</evidence>
<proteinExistence type="predicted"/>
<name>A0A0B2V5U5_TOXCA</name>
<feature type="non-terminal residue" evidence="1">
    <location>
        <position position="131"/>
    </location>
</feature>
<organism evidence="1 2">
    <name type="scientific">Toxocara canis</name>
    <name type="common">Canine roundworm</name>
    <dbReference type="NCBI Taxonomy" id="6265"/>
    <lineage>
        <taxon>Eukaryota</taxon>
        <taxon>Metazoa</taxon>
        <taxon>Ecdysozoa</taxon>
        <taxon>Nematoda</taxon>
        <taxon>Chromadorea</taxon>
        <taxon>Rhabditida</taxon>
        <taxon>Spirurina</taxon>
        <taxon>Ascaridomorpha</taxon>
        <taxon>Ascaridoidea</taxon>
        <taxon>Toxocaridae</taxon>
        <taxon>Toxocara</taxon>
    </lineage>
</organism>
<evidence type="ECO:0000313" key="1">
    <source>
        <dbReference type="EMBL" id="KHN76355.1"/>
    </source>
</evidence>
<dbReference type="AlphaFoldDB" id="A0A0B2V5U5"/>
<dbReference type="EMBL" id="JPKZ01002528">
    <property type="protein sequence ID" value="KHN76355.1"/>
    <property type="molecule type" value="Genomic_DNA"/>
</dbReference>
<gene>
    <name evidence="1" type="ORF">Tcan_01540</name>
</gene>
<keyword evidence="2" id="KW-1185">Reference proteome</keyword>